<dbReference type="InterPro" id="IPR000415">
    <property type="entry name" value="Nitroreductase-like"/>
</dbReference>
<gene>
    <name evidence="7" type="ORF">ATK74_2746</name>
</gene>
<dbReference type="InterPro" id="IPR029479">
    <property type="entry name" value="Nitroreductase"/>
</dbReference>
<dbReference type="PANTHER" id="PTHR43425:SF2">
    <property type="entry name" value="OXYGEN-INSENSITIVE NADPH NITROREDUCTASE"/>
    <property type="match status" value="1"/>
</dbReference>
<evidence type="ECO:0000256" key="3">
    <source>
        <dbReference type="ARBA" id="ARBA00022643"/>
    </source>
</evidence>
<proteinExistence type="inferred from homology"/>
<dbReference type="Pfam" id="PF00881">
    <property type="entry name" value="Nitroreductase"/>
    <property type="match status" value="1"/>
</dbReference>
<comment type="similarity">
    <text evidence="1 5">Belongs to the flavin oxidoreductase frp family.</text>
</comment>
<dbReference type="EMBL" id="PDJC01000001">
    <property type="protein sequence ID" value="PFG18165.1"/>
    <property type="molecule type" value="Genomic_DNA"/>
</dbReference>
<evidence type="ECO:0000313" key="8">
    <source>
        <dbReference type="Proteomes" id="UP000226079"/>
    </source>
</evidence>
<evidence type="ECO:0000313" key="7">
    <source>
        <dbReference type="EMBL" id="PFG18165.1"/>
    </source>
</evidence>
<dbReference type="OrthoDB" id="3181400at2"/>
<keyword evidence="5" id="KW-0521">NADP</keyword>
<keyword evidence="2 5" id="KW-0285">Flavoprotein</keyword>
<comment type="caution">
    <text evidence="7">The sequence shown here is derived from an EMBL/GenBank/DDBJ whole genome shotgun (WGS) entry which is preliminary data.</text>
</comment>
<dbReference type="AlphaFoldDB" id="A0A2A9CVX2"/>
<evidence type="ECO:0000256" key="2">
    <source>
        <dbReference type="ARBA" id="ARBA00022630"/>
    </source>
</evidence>
<keyword evidence="4 5" id="KW-0560">Oxidoreductase</keyword>
<keyword evidence="3 5" id="KW-0288">FMN</keyword>
<dbReference type="Proteomes" id="UP000226079">
    <property type="component" value="Unassembled WGS sequence"/>
</dbReference>
<protein>
    <submittedName>
        <fullName evidence="7">FMN reductase [NAD(P)H]</fullName>
    </submittedName>
</protein>
<keyword evidence="8" id="KW-1185">Reference proteome</keyword>
<organism evidence="7 8">
    <name type="scientific">Propionicimonas paludicola</name>
    <dbReference type="NCBI Taxonomy" id="185243"/>
    <lineage>
        <taxon>Bacteria</taxon>
        <taxon>Bacillati</taxon>
        <taxon>Actinomycetota</taxon>
        <taxon>Actinomycetes</taxon>
        <taxon>Propionibacteriales</taxon>
        <taxon>Nocardioidaceae</taxon>
        <taxon>Propionicimonas</taxon>
    </lineage>
</organism>
<dbReference type="InterPro" id="IPR016446">
    <property type="entry name" value="Flavin_OxRdtase_Frp"/>
</dbReference>
<name>A0A2A9CVX2_9ACTN</name>
<evidence type="ECO:0000259" key="6">
    <source>
        <dbReference type="Pfam" id="PF00881"/>
    </source>
</evidence>
<sequence>MTNPVLEQLTERRSVRAFTGETVKEADLAEIIKATQQAPTSINGQQITLVVVRDKERIARIAELAGQPGIAAADAFVAFVADFNRTAEAAKLAGTEQVVERSAEGILVGAVDAGIALATFQAAAAALGYGTTPIGGIRRNPAEIIALLELPPRTFPIVGSTLGVPDRARLNKVKPRVPVESFAMAERYDAEKVAEGVASYDQVLRAWWDGQGLTQMGGYAQETAGVYSRIYYPEVAATLRAQGFEFTD</sequence>
<evidence type="ECO:0000256" key="4">
    <source>
        <dbReference type="ARBA" id="ARBA00023002"/>
    </source>
</evidence>
<dbReference type="PIRSF" id="PIRSF005426">
    <property type="entry name" value="Frp"/>
    <property type="match status" value="1"/>
</dbReference>
<reference evidence="7 8" key="1">
    <citation type="submission" date="2017-10" db="EMBL/GenBank/DDBJ databases">
        <title>Sequencing the genomes of 1000 actinobacteria strains.</title>
        <authorList>
            <person name="Klenk H.-P."/>
        </authorList>
    </citation>
    <scope>NUCLEOTIDE SEQUENCE [LARGE SCALE GENOMIC DNA]</scope>
    <source>
        <strain evidence="7 8">DSM 15597</strain>
    </source>
</reference>
<evidence type="ECO:0000256" key="1">
    <source>
        <dbReference type="ARBA" id="ARBA00008366"/>
    </source>
</evidence>
<feature type="domain" description="Nitroreductase" evidence="6">
    <location>
        <begin position="10"/>
        <end position="163"/>
    </location>
</feature>
<dbReference type="GO" id="GO:0016491">
    <property type="term" value="F:oxidoreductase activity"/>
    <property type="evidence" value="ECO:0007669"/>
    <property type="project" value="UniProtKB-UniRule"/>
</dbReference>
<dbReference type="Gene3D" id="3.40.109.10">
    <property type="entry name" value="NADH Oxidase"/>
    <property type="match status" value="1"/>
</dbReference>
<dbReference type="SUPFAM" id="SSF55469">
    <property type="entry name" value="FMN-dependent nitroreductase-like"/>
    <property type="match status" value="1"/>
</dbReference>
<evidence type="ECO:0000256" key="5">
    <source>
        <dbReference type="PIRNR" id="PIRNR005426"/>
    </source>
</evidence>
<dbReference type="RefSeq" id="WP_098461537.1">
    <property type="nucleotide sequence ID" value="NZ_PDJC01000001.1"/>
</dbReference>
<accession>A0A2A9CVX2</accession>
<dbReference type="PANTHER" id="PTHR43425">
    <property type="entry name" value="OXYGEN-INSENSITIVE NADPH NITROREDUCTASE"/>
    <property type="match status" value="1"/>
</dbReference>